<proteinExistence type="inferred from homology"/>
<dbReference type="OrthoDB" id="8560325at2"/>
<accession>A0A239E7R3</accession>
<dbReference type="PANTHER" id="PTHR42943">
    <property type="entry name" value="GLUTATHIONE S-TRANSFERASE KAPPA"/>
    <property type="match status" value="1"/>
</dbReference>
<feature type="domain" description="DSBA-like thioredoxin" evidence="3">
    <location>
        <begin position="6"/>
        <end position="198"/>
    </location>
</feature>
<name>A0A239E7R3_9BURK</name>
<evidence type="ECO:0000256" key="1">
    <source>
        <dbReference type="PIRNR" id="PIRNR006386"/>
    </source>
</evidence>
<dbReference type="EC" id="5.99.1.4" evidence="1"/>
<sequence length="201" mass="21881">MAKTCDYFFTPQSPWAYLGHERFAALAKQYGVQISIKPCDMGKVFSVSGGLPLAKRAPQRQAYRLVELKRWSEHLGMPLNLQPKFFPVSGDAAAKLIIAARIAHGTEAAMRLTGAIMRAVWAEEKNIADAGCLAGLATDAGLDGKVLLQSADTAAVQQEYDRNTDEAIAANVFGAPWYVVGGEGFWGQDRLDFVERAFGKL</sequence>
<keyword evidence="5" id="KW-1185">Reference proteome</keyword>
<dbReference type="GO" id="GO:1901170">
    <property type="term" value="P:naphthalene catabolic process"/>
    <property type="evidence" value="ECO:0007669"/>
    <property type="project" value="InterPro"/>
</dbReference>
<evidence type="ECO:0000256" key="2">
    <source>
        <dbReference type="PIRSR" id="PIRSR006386-1"/>
    </source>
</evidence>
<dbReference type="SUPFAM" id="SSF52833">
    <property type="entry name" value="Thioredoxin-like"/>
    <property type="match status" value="1"/>
</dbReference>
<keyword evidence="1 4" id="KW-0413">Isomerase</keyword>
<comment type="catalytic activity">
    <reaction evidence="1">
        <text>2-hydroxychromene-2-carboxylate = (3E)-4-(2-hydroxyphenyl)-2-oxobut-3-enoate</text>
        <dbReference type="Rhea" id="RHEA:27401"/>
        <dbReference type="ChEBI" id="CHEBI:59350"/>
        <dbReference type="ChEBI" id="CHEBI:59353"/>
        <dbReference type="EC" id="5.99.1.4"/>
    </reaction>
</comment>
<comment type="similarity">
    <text evidence="1">Belongs to the GST superfamily. NadH family.</text>
</comment>
<protein>
    <recommendedName>
        <fullName evidence="1">2-hydroxychromene-2-carboxylate isomerase</fullName>
        <ecNumber evidence="1">5.99.1.4</ecNumber>
    </recommendedName>
</protein>
<dbReference type="GO" id="GO:0004602">
    <property type="term" value="F:glutathione peroxidase activity"/>
    <property type="evidence" value="ECO:0007669"/>
    <property type="project" value="TreeGrafter"/>
</dbReference>
<reference evidence="4 5" key="1">
    <citation type="submission" date="2017-06" db="EMBL/GenBank/DDBJ databases">
        <authorList>
            <person name="Kim H.J."/>
            <person name="Triplett B.A."/>
        </authorList>
    </citation>
    <scope>NUCLEOTIDE SEQUENCE [LARGE SCALE GENOMIC DNA]</scope>
    <source>
        <strain evidence="4 5">U15</strain>
    </source>
</reference>
<dbReference type="EMBL" id="FZOT01000002">
    <property type="protein sequence ID" value="SNS39924.1"/>
    <property type="molecule type" value="Genomic_DNA"/>
</dbReference>
<dbReference type="GO" id="GO:0018845">
    <property type="term" value="F:2-hydroxychromene-2-carboxylate isomerase activity"/>
    <property type="evidence" value="ECO:0007669"/>
    <property type="project" value="UniProtKB-UniRule"/>
</dbReference>
<dbReference type="InterPro" id="IPR014440">
    <property type="entry name" value="HCCAis_GSTk"/>
</dbReference>
<evidence type="ECO:0000259" key="3">
    <source>
        <dbReference type="Pfam" id="PF01323"/>
    </source>
</evidence>
<evidence type="ECO:0000313" key="4">
    <source>
        <dbReference type="EMBL" id="SNS39924.1"/>
    </source>
</evidence>
<dbReference type="Proteomes" id="UP000198284">
    <property type="component" value="Unassembled WGS sequence"/>
</dbReference>
<dbReference type="CDD" id="cd03022">
    <property type="entry name" value="DsbA_HCCA_Iso"/>
    <property type="match status" value="1"/>
</dbReference>
<dbReference type="RefSeq" id="WP_089398360.1">
    <property type="nucleotide sequence ID" value="NZ_FZOT01000002.1"/>
</dbReference>
<dbReference type="AlphaFoldDB" id="A0A239E7R3"/>
<gene>
    <name evidence="4" type="ORF">SAMN06265795_102540</name>
</gene>
<dbReference type="InterPro" id="IPR051924">
    <property type="entry name" value="GST_Kappa/NadH"/>
</dbReference>
<dbReference type="GO" id="GO:0004364">
    <property type="term" value="F:glutathione transferase activity"/>
    <property type="evidence" value="ECO:0007669"/>
    <property type="project" value="TreeGrafter"/>
</dbReference>
<dbReference type="InterPro" id="IPR044087">
    <property type="entry name" value="NahD-like"/>
</dbReference>
<dbReference type="PANTHER" id="PTHR42943:SF13">
    <property type="entry name" value="GLUTATHIONE S-TRANSFERASE KAPPA-RELATED"/>
    <property type="match status" value="1"/>
</dbReference>
<dbReference type="InterPro" id="IPR036249">
    <property type="entry name" value="Thioredoxin-like_sf"/>
</dbReference>
<evidence type="ECO:0000313" key="5">
    <source>
        <dbReference type="Proteomes" id="UP000198284"/>
    </source>
</evidence>
<organism evidence="4 5">
    <name type="scientific">Noviherbaspirillum humi</name>
    <dbReference type="NCBI Taxonomy" id="1688639"/>
    <lineage>
        <taxon>Bacteria</taxon>
        <taxon>Pseudomonadati</taxon>
        <taxon>Pseudomonadota</taxon>
        <taxon>Betaproteobacteria</taxon>
        <taxon>Burkholderiales</taxon>
        <taxon>Oxalobacteraceae</taxon>
        <taxon>Noviherbaspirillum</taxon>
    </lineage>
</organism>
<dbReference type="PIRSF" id="PIRSF006386">
    <property type="entry name" value="HCCAis_GSTk"/>
    <property type="match status" value="1"/>
</dbReference>
<dbReference type="Pfam" id="PF01323">
    <property type="entry name" value="DSBA"/>
    <property type="match status" value="1"/>
</dbReference>
<feature type="active site" description="Nucleophile" evidence="2">
    <location>
        <position position="13"/>
    </location>
</feature>
<dbReference type="GO" id="GO:0006749">
    <property type="term" value="P:glutathione metabolic process"/>
    <property type="evidence" value="ECO:0007669"/>
    <property type="project" value="TreeGrafter"/>
</dbReference>
<dbReference type="Gene3D" id="3.40.30.10">
    <property type="entry name" value="Glutaredoxin"/>
    <property type="match status" value="1"/>
</dbReference>
<dbReference type="InterPro" id="IPR001853">
    <property type="entry name" value="DSBA-like_thioredoxin_dom"/>
</dbReference>